<keyword evidence="5 13" id="KW-0813">Transport</keyword>
<evidence type="ECO:0000256" key="9">
    <source>
        <dbReference type="ARBA" id="ARBA00023139"/>
    </source>
</evidence>
<dbReference type="GO" id="GO:0009279">
    <property type="term" value="C:cell outer membrane"/>
    <property type="evidence" value="ECO:0007669"/>
    <property type="project" value="UniProtKB-SubCell"/>
</dbReference>
<evidence type="ECO:0000256" key="11">
    <source>
        <dbReference type="ARBA" id="ARBA00023237"/>
    </source>
</evidence>
<evidence type="ECO:0000256" key="10">
    <source>
        <dbReference type="ARBA" id="ARBA00023186"/>
    </source>
</evidence>
<evidence type="ECO:0000256" key="12">
    <source>
        <dbReference type="ARBA" id="ARBA00023288"/>
    </source>
</evidence>
<dbReference type="GO" id="GO:0015031">
    <property type="term" value="P:protein transport"/>
    <property type="evidence" value="ECO:0007669"/>
    <property type="project" value="UniProtKB-KW"/>
</dbReference>
<keyword evidence="6" id="KW-0732">Signal</keyword>
<keyword evidence="9" id="KW-0564">Palmitate</keyword>
<protein>
    <recommendedName>
        <fullName evidence="4 13">Outer-membrane lipoprotein LolB</fullName>
    </recommendedName>
</protein>
<dbReference type="AlphaFoldDB" id="A0A1I0AXV4"/>
<evidence type="ECO:0000256" key="1">
    <source>
        <dbReference type="ARBA" id="ARBA00004459"/>
    </source>
</evidence>
<evidence type="ECO:0000256" key="4">
    <source>
        <dbReference type="ARBA" id="ARBA00016202"/>
    </source>
</evidence>
<evidence type="ECO:0000313" key="14">
    <source>
        <dbReference type="EMBL" id="SES99057.1"/>
    </source>
</evidence>
<dbReference type="Gene3D" id="2.50.20.10">
    <property type="entry name" value="Lipoprotein localisation LolA/LolB/LppX"/>
    <property type="match status" value="1"/>
</dbReference>
<dbReference type="NCBIfam" id="TIGR00548">
    <property type="entry name" value="lolB"/>
    <property type="match status" value="1"/>
</dbReference>
<keyword evidence="7 13" id="KW-0653">Protein transport</keyword>
<evidence type="ECO:0000313" key="15">
    <source>
        <dbReference type="Proteomes" id="UP000183339"/>
    </source>
</evidence>
<sequence>MSCADSQPVRSVTPVCPKLKNFGRFPLFSFRSFCSFRSWHLVFLAPAFFSGCATLAPEEKNVASTVIMEPGALEAKSTGFRLIGRVSVKEGRDGFSGGVQWRHVQDGDQILLLSPIGQAVGQIARSADGVSLITAEQEHYYADNVEELTERVLGWRLPLSGLQYWVQGTNSPDTPSEIDLDIMGRVAAIRQDGWEIAYSGYSPVVAAETPQSEAERARLLTLNRNGLRIRLVIDEWNTVND</sequence>
<dbReference type="OrthoDB" id="9797618at2"/>
<name>A0A1I0AXV4_9PROT</name>
<gene>
    <name evidence="13" type="primary">lolB</name>
    <name evidence="14" type="ORF">SAMN05216412_102430</name>
</gene>
<keyword evidence="11 13" id="KW-0998">Cell outer membrane</keyword>
<dbReference type="InterPro" id="IPR029046">
    <property type="entry name" value="LolA/LolB/LppX"/>
</dbReference>
<evidence type="ECO:0000256" key="3">
    <source>
        <dbReference type="ARBA" id="ARBA00011245"/>
    </source>
</evidence>
<evidence type="ECO:0000256" key="7">
    <source>
        <dbReference type="ARBA" id="ARBA00022927"/>
    </source>
</evidence>
<reference evidence="14 15" key="1">
    <citation type="submission" date="2016-10" db="EMBL/GenBank/DDBJ databases">
        <authorList>
            <person name="de Groot N.N."/>
        </authorList>
    </citation>
    <scope>NUCLEOTIDE SEQUENCE [LARGE SCALE GENOMIC DNA]</scope>
    <source>
        <strain evidence="14 15">Nl7</strain>
    </source>
</reference>
<dbReference type="Pfam" id="PF03550">
    <property type="entry name" value="LolB"/>
    <property type="match status" value="1"/>
</dbReference>
<dbReference type="GO" id="GO:0044874">
    <property type="term" value="P:lipoprotein localization to outer membrane"/>
    <property type="evidence" value="ECO:0007669"/>
    <property type="project" value="UniProtKB-UniRule"/>
</dbReference>
<evidence type="ECO:0000256" key="8">
    <source>
        <dbReference type="ARBA" id="ARBA00023136"/>
    </source>
</evidence>
<evidence type="ECO:0000256" key="5">
    <source>
        <dbReference type="ARBA" id="ARBA00022448"/>
    </source>
</evidence>
<evidence type="ECO:0000256" key="13">
    <source>
        <dbReference type="HAMAP-Rule" id="MF_00233"/>
    </source>
</evidence>
<keyword evidence="10 13" id="KW-0143">Chaperone</keyword>
<keyword evidence="12 14" id="KW-0449">Lipoprotein</keyword>
<dbReference type="InterPro" id="IPR004565">
    <property type="entry name" value="OM_lipoprot_LolB"/>
</dbReference>
<dbReference type="SUPFAM" id="SSF89392">
    <property type="entry name" value="Prokaryotic lipoproteins and lipoprotein localization factors"/>
    <property type="match status" value="1"/>
</dbReference>
<accession>A0A1I0AXV4</accession>
<comment type="subunit">
    <text evidence="3 13">Monomer.</text>
</comment>
<comment type="function">
    <text evidence="13">Plays a critical role in the incorporation of lipoproteins in the outer membrane after they are released by the LolA protein.</text>
</comment>
<dbReference type="RefSeq" id="WP_081355679.1">
    <property type="nucleotide sequence ID" value="NZ_FOHI01000002.1"/>
</dbReference>
<evidence type="ECO:0000256" key="6">
    <source>
        <dbReference type="ARBA" id="ARBA00022729"/>
    </source>
</evidence>
<dbReference type="Proteomes" id="UP000183339">
    <property type="component" value="Unassembled WGS sequence"/>
</dbReference>
<dbReference type="EMBL" id="FOHI01000002">
    <property type="protein sequence ID" value="SES99057.1"/>
    <property type="molecule type" value="Genomic_DNA"/>
</dbReference>
<comment type="similarity">
    <text evidence="2 13">Belongs to the LolB family.</text>
</comment>
<organism evidence="14 15">
    <name type="scientific">Nitrosospira multiformis</name>
    <dbReference type="NCBI Taxonomy" id="1231"/>
    <lineage>
        <taxon>Bacteria</taxon>
        <taxon>Pseudomonadati</taxon>
        <taxon>Pseudomonadota</taxon>
        <taxon>Betaproteobacteria</taxon>
        <taxon>Nitrosomonadales</taxon>
        <taxon>Nitrosomonadaceae</taxon>
        <taxon>Nitrosospira</taxon>
    </lineage>
</organism>
<comment type="subcellular location">
    <subcellularLocation>
        <location evidence="1">Cell outer membrane</location>
        <topology evidence="1">Lipid-anchor</topology>
    </subcellularLocation>
</comment>
<proteinExistence type="inferred from homology"/>
<keyword evidence="8 13" id="KW-0472">Membrane</keyword>
<evidence type="ECO:0000256" key="2">
    <source>
        <dbReference type="ARBA" id="ARBA00009696"/>
    </source>
</evidence>
<dbReference type="CDD" id="cd16326">
    <property type="entry name" value="LolB"/>
    <property type="match status" value="1"/>
</dbReference>
<dbReference type="HAMAP" id="MF_00233">
    <property type="entry name" value="LolB"/>
    <property type="match status" value="1"/>
</dbReference>